<dbReference type="SUPFAM" id="SSF52172">
    <property type="entry name" value="CheY-like"/>
    <property type="match status" value="1"/>
</dbReference>
<comment type="caution">
    <text evidence="3">The sequence shown here is derived from an EMBL/GenBank/DDBJ whole genome shotgun (WGS) entry which is preliminary data.</text>
</comment>
<feature type="modified residue" description="4-aspartylphosphate" evidence="1">
    <location>
        <position position="59"/>
    </location>
</feature>
<evidence type="ECO:0000313" key="3">
    <source>
        <dbReference type="EMBL" id="KAA6439794.1"/>
    </source>
</evidence>
<dbReference type="EMBL" id="VBSN01000031">
    <property type="protein sequence ID" value="KAA6439794.1"/>
    <property type="molecule type" value="Genomic_DNA"/>
</dbReference>
<organism evidence="3 4">
    <name type="scientific">Dyadobacter flavalbus</name>
    <dbReference type="NCBI Taxonomy" id="2579942"/>
    <lineage>
        <taxon>Bacteria</taxon>
        <taxon>Pseudomonadati</taxon>
        <taxon>Bacteroidota</taxon>
        <taxon>Cytophagia</taxon>
        <taxon>Cytophagales</taxon>
        <taxon>Spirosomataceae</taxon>
        <taxon>Dyadobacter</taxon>
    </lineage>
</organism>
<keyword evidence="4" id="KW-1185">Reference proteome</keyword>
<accession>A0A5M8QYK8</accession>
<dbReference type="PROSITE" id="PS50110">
    <property type="entry name" value="RESPONSE_REGULATORY"/>
    <property type="match status" value="1"/>
</dbReference>
<dbReference type="OrthoDB" id="952767at2"/>
<proteinExistence type="predicted"/>
<dbReference type="InterPro" id="IPR011006">
    <property type="entry name" value="CheY-like_superfamily"/>
</dbReference>
<name>A0A5M8QYK8_9BACT</name>
<feature type="domain" description="Response regulatory" evidence="2">
    <location>
        <begin position="6"/>
        <end position="126"/>
    </location>
</feature>
<dbReference type="SMART" id="SM00448">
    <property type="entry name" value="REC"/>
    <property type="match status" value="1"/>
</dbReference>
<evidence type="ECO:0000256" key="1">
    <source>
        <dbReference type="PROSITE-ProRule" id="PRU00169"/>
    </source>
</evidence>
<dbReference type="InterPro" id="IPR001789">
    <property type="entry name" value="Sig_transdc_resp-reg_receiver"/>
</dbReference>
<keyword evidence="1" id="KW-0597">Phosphoprotein</keyword>
<dbReference type="Gene3D" id="3.40.50.2300">
    <property type="match status" value="1"/>
</dbReference>
<dbReference type="PANTHER" id="PTHR44520:SF2">
    <property type="entry name" value="RESPONSE REGULATOR RCP1"/>
    <property type="match status" value="1"/>
</dbReference>
<evidence type="ECO:0000313" key="4">
    <source>
        <dbReference type="Proteomes" id="UP000323994"/>
    </source>
</evidence>
<dbReference type="InterPro" id="IPR052893">
    <property type="entry name" value="TCS_response_regulator"/>
</dbReference>
<gene>
    <name evidence="3" type="ORF">FEM33_10555</name>
</gene>
<dbReference type="RefSeq" id="WP_139012030.1">
    <property type="nucleotide sequence ID" value="NZ_VBSN01000031.1"/>
</dbReference>
<dbReference type="GO" id="GO:0000160">
    <property type="term" value="P:phosphorelay signal transduction system"/>
    <property type="evidence" value="ECO:0007669"/>
    <property type="project" value="InterPro"/>
</dbReference>
<dbReference type="PANTHER" id="PTHR44520">
    <property type="entry name" value="RESPONSE REGULATOR RCP1-RELATED"/>
    <property type="match status" value="1"/>
</dbReference>
<dbReference type="Pfam" id="PF00072">
    <property type="entry name" value="Response_reg"/>
    <property type="match status" value="1"/>
</dbReference>
<evidence type="ECO:0000259" key="2">
    <source>
        <dbReference type="PROSITE" id="PS50110"/>
    </source>
</evidence>
<sequence length="131" mass="14719">MNLLKTVFLCDDDPDDRFLISNALMEVAPEISIVEAEDGQQLLDVIKNYGQSTSLFLLDMNMPRMNGLETIAQIRATPGLSDIPAIMFSTSSDTQLIKRAISAGVNHYIRKPDTFEGFIEMAQFVRRSYLL</sequence>
<dbReference type="AlphaFoldDB" id="A0A5M8QYK8"/>
<reference evidence="3 4" key="1">
    <citation type="submission" date="2019-05" db="EMBL/GenBank/DDBJ databases">
        <authorList>
            <person name="Qu J.-H."/>
        </authorList>
    </citation>
    <scope>NUCLEOTIDE SEQUENCE [LARGE SCALE GENOMIC DNA]</scope>
    <source>
        <strain evidence="3 4">NS28</strain>
    </source>
</reference>
<dbReference type="Proteomes" id="UP000323994">
    <property type="component" value="Unassembled WGS sequence"/>
</dbReference>
<protein>
    <submittedName>
        <fullName evidence="3">Response regulator</fullName>
    </submittedName>
</protein>